<keyword evidence="12 13" id="KW-0326">Glycosidase</keyword>
<dbReference type="GO" id="GO:0005783">
    <property type="term" value="C:endoplasmic reticulum"/>
    <property type="evidence" value="ECO:0007669"/>
    <property type="project" value="TreeGrafter"/>
</dbReference>
<dbReference type="Pfam" id="PF01532">
    <property type="entry name" value="Glyco_hydro_47"/>
    <property type="match status" value="1"/>
</dbReference>
<dbReference type="GO" id="GO:0004571">
    <property type="term" value="F:mannosyl-oligosaccharide 1,2-alpha-mannosidase activity"/>
    <property type="evidence" value="ECO:0007669"/>
    <property type="project" value="UniProtKB-EC"/>
</dbReference>
<feature type="binding site" evidence="10">
    <location>
        <position position="639"/>
    </location>
    <ligand>
        <name>Ca(2+)</name>
        <dbReference type="ChEBI" id="CHEBI:29108"/>
    </ligand>
</feature>
<dbReference type="GO" id="GO:0005509">
    <property type="term" value="F:calcium ion binding"/>
    <property type="evidence" value="ECO:0007669"/>
    <property type="project" value="InterPro"/>
</dbReference>
<feature type="disulfide bond" evidence="11">
    <location>
        <begin position="416"/>
        <end position="461"/>
    </location>
</feature>
<dbReference type="GO" id="GO:0036503">
    <property type="term" value="P:ERAD pathway"/>
    <property type="evidence" value="ECO:0007669"/>
    <property type="project" value="UniProtKB-ARBA"/>
</dbReference>
<evidence type="ECO:0000256" key="10">
    <source>
        <dbReference type="PIRSR" id="PIRSR601382-2"/>
    </source>
</evidence>
<dbReference type="PANTHER" id="PTHR11742:SF55">
    <property type="entry name" value="ENDOPLASMIC RETICULUM MANNOSYL-OLIGOSACCHARIDE 1,2-ALPHA-MANNOSIDASE"/>
    <property type="match status" value="1"/>
</dbReference>
<proteinExistence type="inferred from homology"/>
<evidence type="ECO:0000256" key="11">
    <source>
        <dbReference type="PIRSR" id="PIRSR601382-3"/>
    </source>
</evidence>
<comment type="catalytic activity">
    <reaction evidence="8">
        <text>N(4)-(alpha-D-Man-(1-&gt;2)-alpha-D-Man-(1-&gt;2)-alpha-D-Man-(1-&gt;3)-[alpha-D-Man-(1-&gt;3)-[alpha-D-Man-(1-&gt;2)-alpha-D-Man-(1-&gt;6)]-alpha-D-Man-(1-&gt;6)]-beta-D-Man-(1-&gt;4)-beta-D-GlcNAc-(1-&gt;4)-beta-D-GlcNAc)-L-asparaginyl-[protein] (N-glucan mannose isomer 8A1,2,3B1,3) + 3 H2O = N(4)-(alpha-D-Man-(1-&gt;3)-[alpha-D-Man-(1-&gt;3)-[alpha-D-Man-(1-&gt;6)]-alpha-D-Man-(1-&gt;6)]-beta-D-Man-(1-&gt;4)-beta-D-GlcNAc-(1-&gt;4)-beta-D-GlcNAc)-L-asparaginyl-[protein] (N-glucan mannose isomer 5A1,2) + 3 beta-D-mannose</text>
        <dbReference type="Rhea" id="RHEA:56028"/>
        <dbReference type="Rhea" id="RHEA-COMP:14358"/>
        <dbReference type="Rhea" id="RHEA-COMP:14367"/>
        <dbReference type="ChEBI" id="CHEBI:15377"/>
        <dbReference type="ChEBI" id="CHEBI:28563"/>
        <dbReference type="ChEBI" id="CHEBI:59087"/>
        <dbReference type="ChEBI" id="CHEBI:60628"/>
        <dbReference type="EC" id="3.2.1.113"/>
    </reaction>
</comment>
<evidence type="ECO:0000256" key="6">
    <source>
        <dbReference type="ARBA" id="ARBA00022837"/>
    </source>
</evidence>
<dbReference type="SUPFAM" id="SSF48225">
    <property type="entry name" value="Seven-hairpin glycosidases"/>
    <property type="match status" value="1"/>
</dbReference>
<comment type="caution">
    <text evidence="13">The sequence shown here is derived from an EMBL/GenBank/DDBJ whole genome shotgun (WGS) entry which is preliminary data.</text>
</comment>
<keyword evidence="4 10" id="KW-0479">Metal-binding</keyword>
<dbReference type="Gene3D" id="1.50.10.10">
    <property type="match status" value="1"/>
</dbReference>
<dbReference type="EC" id="3.2.1.-" evidence="12"/>
<keyword evidence="14" id="KW-1185">Reference proteome</keyword>
<protein>
    <recommendedName>
        <fullName evidence="12">alpha-1,2-Mannosidase</fullName>
        <ecNumber evidence="12">3.2.1.-</ecNumber>
    </recommendedName>
</protein>
<sequence length="661" mass="74819">MSLPFKSTTSDDSLPSHYGWPKSSSLKSTYRNPSVYDDDNSKGYKNTRLARFSRFLQRYRLALLLTGILYLLYLYNSFHSTKTEDDASIPVVDAPIDLSMFDDSESLPLKDASQFNHNYPPFMSVHKLSESQRRRVWGSRAKAVQRAFSHGWDAYVEKAWGSDILNPVSGKGEITIGLGLTIVDSLDTAWIMNKTIFDKGFGWIKKEDGLFRNSIQAREVNVMDTTANVLGGLLGAYHVSKELSLLKAAVKVADRLLPAFDHGIPVATIDLNSGKRDEKRDNHLSTAAALSLQLEFKYLTHITNDPKYWNAVQKATELLFRHPKDKTARFNHLVPSHMDATKIELKNANFGHLAKQYLLSKEGEPFFLDQYRLSFHKGIKKHLLMRSSPSNFLFIREIVGPFEKGSKRDRMDSSVCKLSATLAQLATRGRRVPLKTNGRKRLLTGQDMEELYIAEELAGTCYEMYHQTLTGLAPNAVTWNSPRDGEAVRASKGVERTLAKFKNLHKSLGHNPMHMITSVPVALESVKHVEDGKVNSDFVVERGDSFSALTPEAVEAFFVLYRVTGDDKYREWGWRVFRSIEQWAKVSNGGYVGVIDVNQVPTEKIDKMNNALLGQTLKYLYLMFSDSTLLPLEQTVFNSASHPLPTFPIRDNLKKKLIWLH</sequence>
<comment type="cofactor">
    <cofactor evidence="1 10">
        <name>Ca(2+)</name>
        <dbReference type="ChEBI" id="CHEBI:29108"/>
    </cofactor>
</comment>
<comment type="pathway">
    <text evidence="2">Protein modification; protein glycosylation.</text>
</comment>
<dbReference type="AlphaFoldDB" id="A0A1Y2CHW0"/>
<evidence type="ECO:0000256" key="8">
    <source>
        <dbReference type="ARBA" id="ARBA00047669"/>
    </source>
</evidence>
<evidence type="ECO:0000313" key="14">
    <source>
        <dbReference type="Proteomes" id="UP000193642"/>
    </source>
</evidence>
<dbReference type="InterPro" id="IPR012341">
    <property type="entry name" value="6hp_glycosidase-like_sf"/>
</dbReference>
<reference evidence="13 14" key="1">
    <citation type="submission" date="2016-07" db="EMBL/GenBank/DDBJ databases">
        <title>Pervasive Adenine N6-methylation of Active Genes in Fungi.</title>
        <authorList>
            <consortium name="DOE Joint Genome Institute"/>
            <person name="Mondo S.J."/>
            <person name="Dannebaum R.O."/>
            <person name="Kuo R.C."/>
            <person name="Labutti K."/>
            <person name="Haridas S."/>
            <person name="Kuo A."/>
            <person name="Salamov A."/>
            <person name="Ahrendt S.R."/>
            <person name="Lipzen A."/>
            <person name="Sullivan W."/>
            <person name="Andreopoulos W.B."/>
            <person name="Clum A."/>
            <person name="Lindquist E."/>
            <person name="Daum C."/>
            <person name="Ramamoorthy G.K."/>
            <person name="Gryganskyi A."/>
            <person name="Culley D."/>
            <person name="Magnuson J.K."/>
            <person name="James T.Y."/>
            <person name="O'Malley M.A."/>
            <person name="Stajich J.E."/>
            <person name="Spatafora J.W."/>
            <person name="Visel A."/>
            <person name="Grigoriev I.V."/>
        </authorList>
    </citation>
    <scope>NUCLEOTIDE SEQUENCE [LARGE SCALE GENOMIC DNA]</scope>
    <source>
        <strain evidence="13 14">JEL800</strain>
    </source>
</reference>
<dbReference type="InterPro" id="IPR036026">
    <property type="entry name" value="Seven-hairpin_glycosidases"/>
</dbReference>
<dbReference type="GO" id="GO:0016020">
    <property type="term" value="C:membrane"/>
    <property type="evidence" value="ECO:0007669"/>
    <property type="project" value="InterPro"/>
</dbReference>
<comment type="catalytic activity">
    <reaction evidence="9">
        <text>N(4)-(alpha-D-Man-(1-&gt;2)-alpha-D-Man-(1-&gt;2)-alpha-D-Man-(1-&gt;3)-[alpha-D-Man-(1-&gt;2)-alpha-D-Man-(1-&gt;3)-[alpha-D-Man-(1-&gt;2)-alpha-D-Man-(1-&gt;6)]-alpha-D-Man-(1-&gt;6)]-beta-D-Man-(1-&gt;4)-beta-D-GlcNAc-(1-&gt;4)-beta-D-GlcNAc)-L-asparaginyl-[protein] (N-glucan mannose isomer 9A1,2,3B1,2,3) + 4 H2O = N(4)-(alpha-D-Man-(1-&gt;3)-[alpha-D-Man-(1-&gt;3)-[alpha-D-Man-(1-&gt;6)]-alpha-D-Man-(1-&gt;6)]-beta-D-Man-(1-&gt;4)-beta-D-GlcNAc-(1-&gt;4)-beta-D-GlcNAc)-L-asparaginyl-[protein] (N-glucan mannose isomer 5A1,2) + 4 beta-D-mannose</text>
        <dbReference type="Rhea" id="RHEA:56008"/>
        <dbReference type="Rhea" id="RHEA-COMP:14356"/>
        <dbReference type="Rhea" id="RHEA-COMP:14367"/>
        <dbReference type="ChEBI" id="CHEBI:15377"/>
        <dbReference type="ChEBI" id="CHEBI:28563"/>
        <dbReference type="ChEBI" id="CHEBI:59087"/>
        <dbReference type="ChEBI" id="CHEBI:139493"/>
        <dbReference type="EC" id="3.2.1.113"/>
    </reaction>
</comment>
<evidence type="ECO:0000313" key="13">
    <source>
        <dbReference type="EMBL" id="ORY46497.1"/>
    </source>
</evidence>
<keyword evidence="5 12" id="KW-0378">Hydrolase</keyword>
<dbReference type="Proteomes" id="UP000193642">
    <property type="component" value="Unassembled WGS sequence"/>
</dbReference>
<evidence type="ECO:0000256" key="1">
    <source>
        <dbReference type="ARBA" id="ARBA00001913"/>
    </source>
</evidence>
<gene>
    <name evidence="13" type="ORF">BCR33DRAFT_715562</name>
</gene>
<evidence type="ECO:0000256" key="3">
    <source>
        <dbReference type="ARBA" id="ARBA00007658"/>
    </source>
</evidence>
<evidence type="ECO:0000256" key="2">
    <source>
        <dbReference type="ARBA" id="ARBA00004922"/>
    </source>
</evidence>
<dbReference type="GO" id="GO:0005975">
    <property type="term" value="P:carbohydrate metabolic process"/>
    <property type="evidence" value="ECO:0007669"/>
    <property type="project" value="InterPro"/>
</dbReference>
<evidence type="ECO:0000256" key="12">
    <source>
        <dbReference type="RuleBase" id="RU361193"/>
    </source>
</evidence>
<keyword evidence="6 10" id="KW-0106">Calcium</keyword>
<dbReference type="PANTHER" id="PTHR11742">
    <property type="entry name" value="MANNOSYL-OLIGOSACCHARIDE ALPHA-1,2-MANNOSIDASE-RELATED"/>
    <property type="match status" value="1"/>
</dbReference>
<dbReference type="OrthoDB" id="8118055at2759"/>
<evidence type="ECO:0000256" key="4">
    <source>
        <dbReference type="ARBA" id="ARBA00022723"/>
    </source>
</evidence>
<organism evidence="13 14">
    <name type="scientific">Rhizoclosmatium globosum</name>
    <dbReference type="NCBI Taxonomy" id="329046"/>
    <lineage>
        <taxon>Eukaryota</taxon>
        <taxon>Fungi</taxon>
        <taxon>Fungi incertae sedis</taxon>
        <taxon>Chytridiomycota</taxon>
        <taxon>Chytridiomycota incertae sedis</taxon>
        <taxon>Chytridiomycetes</taxon>
        <taxon>Chytridiales</taxon>
        <taxon>Chytriomycetaceae</taxon>
        <taxon>Rhizoclosmatium</taxon>
    </lineage>
</organism>
<dbReference type="PRINTS" id="PR00747">
    <property type="entry name" value="GLYHDRLASE47"/>
</dbReference>
<keyword evidence="7 11" id="KW-1015">Disulfide bond</keyword>
<evidence type="ECO:0000256" key="7">
    <source>
        <dbReference type="ARBA" id="ARBA00023157"/>
    </source>
</evidence>
<dbReference type="InterPro" id="IPR001382">
    <property type="entry name" value="Glyco_hydro_47"/>
</dbReference>
<name>A0A1Y2CHW0_9FUNG</name>
<evidence type="ECO:0000256" key="9">
    <source>
        <dbReference type="ARBA" id="ARBA00048605"/>
    </source>
</evidence>
<evidence type="ECO:0000256" key="5">
    <source>
        <dbReference type="ARBA" id="ARBA00022801"/>
    </source>
</evidence>
<accession>A0A1Y2CHW0</accession>
<dbReference type="STRING" id="329046.A0A1Y2CHW0"/>
<dbReference type="InterPro" id="IPR050749">
    <property type="entry name" value="Glycosyl_Hydrolase_47"/>
</dbReference>
<comment type="similarity">
    <text evidence="3 12">Belongs to the glycosyl hydrolase 47 family.</text>
</comment>
<dbReference type="EMBL" id="MCGO01000016">
    <property type="protein sequence ID" value="ORY46497.1"/>
    <property type="molecule type" value="Genomic_DNA"/>
</dbReference>